<reference evidence="1 2" key="2">
    <citation type="submission" date="2018-11" db="EMBL/GenBank/DDBJ databases">
        <authorList>
            <consortium name="Pathogen Informatics"/>
        </authorList>
    </citation>
    <scope>NUCLEOTIDE SEQUENCE [LARGE SCALE GENOMIC DNA]</scope>
    <source>
        <strain evidence="1 2">NST_G2</strain>
    </source>
</reference>
<dbReference type="Proteomes" id="UP000275846">
    <property type="component" value="Unassembled WGS sequence"/>
</dbReference>
<keyword evidence="2" id="KW-1185">Reference proteome</keyword>
<accession>A0A183TEJ6</accession>
<protein>
    <submittedName>
        <fullName evidence="3">UDENN domain-containing protein</fullName>
    </submittedName>
</protein>
<name>A0A183TEJ6_SCHSO</name>
<dbReference type="EMBL" id="UYSU01039406">
    <property type="protein sequence ID" value="VDM01280.1"/>
    <property type="molecule type" value="Genomic_DNA"/>
</dbReference>
<evidence type="ECO:0000313" key="3">
    <source>
        <dbReference type="WBParaSite" id="SSLN_0001545301-mRNA-1"/>
    </source>
</evidence>
<evidence type="ECO:0000313" key="2">
    <source>
        <dbReference type="Proteomes" id="UP000275846"/>
    </source>
</evidence>
<reference evidence="3" key="1">
    <citation type="submission" date="2016-06" db="UniProtKB">
        <authorList>
            <consortium name="WormBaseParasite"/>
        </authorList>
    </citation>
    <scope>IDENTIFICATION</scope>
</reference>
<dbReference type="AlphaFoldDB" id="A0A183TEJ6"/>
<proteinExistence type="predicted"/>
<evidence type="ECO:0000313" key="1">
    <source>
        <dbReference type="EMBL" id="VDM01280.1"/>
    </source>
</evidence>
<organism evidence="3">
    <name type="scientific">Schistocephalus solidus</name>
    <name type="common">Tapeworm</name>
    <dbReference type="NCBI Taxonomy" id="70667"/>
    <lineage>
        <taxon>Eukaryota</taxon>
        <taxon>Metazoa</taxon>
        <taxon>Spiralia</taxon>
        <taxon>Lophotrochozoa</taxon>
        <taxon>Platyhelminthes</taxon>
        <taxon>Cestoda</taxon>
        <taxon>Eucestoda</taxon>
        <taxon>Diphyllobothriidea</taxon>
        <taxon>Diphyllobothriidae</taxon>
        <taxon>Schistocephalus</taxon>
    </lineage>
</organism>
<sequence>MIVASNTPHYSALSLTAEYCTVPDPLIVEDTTVPELIGSYSDQYILRSIPFPATQDSGQPPPQDYCLLPPHNNMIRKLKMLGRHSTKNNFDERMSVVFVT</sequence>
<dbReference type="WBParaSite" id="SSLN_0001545301-mRNA-1">
    <property type="protein sequence ID" value="SSLN_0001545301-mRNA-1"/>
    <property type="gene ID" value="SSLN_0001545301"/>
</dbReference>
<gene>
    <name evidence="1" type="ORF">SSLN_LOCUS14894</name>
</gene>